<dbReference type="Proteomes" id="UP000789845">
    <property type="component" value="Unassembled WGS sequence"/>
</dbReference>
<sequence length="262" mass="30041">MEQTETRIQENHLITDGGLQISFERTLKIPDDGKVYPLPPSLGAFPLYKISDFVETVPEEWRGKRGYFIPMYQSEAMWLNFSGSMNALIVNTGMINAITGKGISNTLDGEEQNYIVAPSQPWLDGFNAEDGYLRQFIVKPIGYNYTVKEQLSTTNQFDGVNFVIYSAKPGLISEDDEEINYSKFSDCLIMDNNVEGTRLKQDIYPDQYGIDTWDLDSRIEINIYFANSKMFEKITGEIPPSSPITEEEYDEHGYPWFDDYNE</sequence>
<dbReference type="AlphaFoldDB" id="A0A9C7LBB7"/>
<dbReference type="EMBL" id="CAKJTG010000012">
    <property type="protein sequence ID" value="CAG9608763.1"/>
    <property type="molecule type" value="Genomic_DNA"/>
</dbReference>
<proteinExistence type="predicted"/>
<evidence type="ECO:0000313" key="2">
    <source>
        <dbReference type="Proteomes" id="UP000789845"/>
    </source>
</evidence>
<keyword evidence="2" id="KW-1185">Reference proteome</keyword>
<organism evidence="1 2">
    <name type="scientific">Pseudoneobacillus rhizosphaerae</name>
    <dbReference type="NCBI Taxonomy" id="2880968"/>
    <lineage>
        <taxon>Bacteria</taxon>
        <taxon>Bacillati</taxon>
        <taxon>Bacillota</taxon>
        <taxon>Bacilli</taxon>
        <taxon>Bacillales</taxon>
        <taxon>Bacillaceae</taxon>
        <taxon>Pseudoneobacillus</taxon>
    </lineage>
</organism>
<reference evidence="1" key="1">
    <citation type="submission" date="2021-10" db="EMBL/GenBank/DDBJ databases">
        <authorList>
            <person name="Criscuolo A."/>
        </authorList>
    </citation>
    <scope>NUCLEOTIDE SEQUENCE</scope>
    <source>
        <strain evidence="1">CIP111885</strain>
    </source>
</reference>
<accession>A0A9C7LBB7</accession>
<dbReference type="RefSeq" id="WP_230497003.1">
    <property type="nucleotide sequence ID" value="NZ_CAKJTG010000012.1"/>
</dbReference>
<protein>
    <submittedName>
        <fullName evidence="1">Uncharacterized protein</fullName>
    </submittedName>
</protein>
<comment type="caution">
    <text evidence="1">The sequence shown here is derived from an EMBL/GenBank/DDBJ whole genome shotgun (WGS) entry which is preliminary data.</text>
</comment>
<name>A0A9C7LBB7_9BACI</name>
<evidence type="ECO:0000313" key="1">
    <source>
        <dbReference type="EMBL" id="CAG9608763.1"/>
    </source>
</evidence>
<gene>
    <name evidence="1" type="ORF">NEOCIP111885_02480</name>
</gene>